<dbReference type="PANTHER" id="PTHR43632">
    <property type="entry name" value="PERMEASE COMPONENT OF TUNGSTATE ABC TRANSPORTER"/>
    <property type="match status" value="1"/>
</dbReference>
<gene>
    <name evidence="7" type="ORF">CAAU_0409</name>
</gene>
<feature type="transmembrane region" description="Helical" evidence="5">
    <location>
        <begin position="42"/>
        <end position="66"/>
    </location>
</feature>
<dbReference type="InterPro" id="IPR035906">
    <property type="entry name" value="MetI-like_sf"/>
</dbReference>
<dbReference type="InterPro" id="IPR000515">
    <property type="entry name" value="MetI-like"/>
</dbReference>
<evidence type="ECO:0000256" key="4">
    <source>
        <dbReference type="ARBA" id="ARBA00023136"/>
    </source>
</evidence>
<feature type="transmembrane region" description="Helical" evidence="5">
    <location>
        <begin position="78"/>
        <end position="101"/>
    </location>
</feature>
<keyword evidence="4 5" id="KW-0472">Membrane</keyword>
<dbReference type="EMBL" id="CAKP01000018">
    <property type="protein sequence ID" value="CCC58058.1"/>
    <property type="molecule type" value="Genomic_DNA"/>
</dbReference>
<dbReference type="GO" id="GO:0055085">
    <property type="term" value="P:transmembrane transport"/>
    <property type="evidence" value="ECO:0007669"/>
    <property type="project" value="InterPro"/>
</dbReference>
<dbReference type="PANTHER" id="PTHR43632:SF1">
    <property type="entry name" value="PERMEASE COMPONENT OF TUNGSTATE ABC TRANSPORTER"/>
    <property type="match status" value="1"/>
</dbReference>
<sequence length="216" mass="23754">MEILEIILTSLYVSLTSTAIASIIAILLAVPFSIKDFKLKRAIYRIADSLMAMPPVVMGLIVFIILSKRGPLGELNLLFTPTAMIIAQMLLILPIIFVLTVRQIEKIAPTIQKNCYMLGGDYGDFLFLIINECKGEIFTSVTSGFSRAISEVGAVMMVGGNIKGYTRVMTTFIALETSKGNFKDALIIGLILLAISFLINIILHSLKGRETNEYIN</sequence>
<evidence type="ECO:0000313" key="8">
    <source>
        <dbReference type="Proteomes" id="UP000007652"/>
    </source>
</evidence>
<dbReference type="OrthoDB" id="9781724at2"/>
<keyword evidence="2 5" id="KW-0812">Transmembrane</keyword>
<evidence type="ECO:0000256" key="1">
    <source>
        <dbReference type="ARBA" id="ARBA00004141"/>
    </source>
</evidence>
<dbReference type="SUPFAM" id="SSF161098">
    <property type="entry name" value="MetI-like"/>
    <property type="match status" value="1"/>
</dbReference>
<name>G0V4L8_9CLOT</name>
<dbReference type="Proteomes" id="UP000007652">
    <property type="component" value="Unassembled WGS sequence"/>
</dbReference>
<protein>
    <submittedName>
        <fullName evidence="7">ABC-type tungstate transport system, permease protein</fullName>
    </submittedName>
</protein>
<dbReference type="STRING" id="857293.CAAU_0409"/>
<dbReference type="RefSeq" id="WP_008907776.1">
    <property type="nucleotide sequence ID" value="NZ_CAKP01000018.1"/>
</dbReference>
<reference evidence="7 8" key="1">
    <citation type="journal article" date="2011" name="J. Bacteriol.">
        <title>Draft genome sequence of Caloramator australicus strain RC3T, a thermoanaerobe from the Great Artesian Basin of Australia.</title>
        <authorList>
            <person name="Ogg C.D."/>
            <person name="Patel B.K.C."/>
        </authorList>
    </citation>
    <scope>NUCLEOTIDE SEQUENCE [LARGE SCALE GENOMIC DNA]</scope>
    <source>
        <strain evidence="7 8">RC3</strain>
    </source>
</reference>
<dbReference type="Gene3D" id="1.10.3720.10">
    <property type="entry name" value="MetI-like"/>
    <property type="match status" value="1"/>
</dbReference>
<dbReference type="AlphaFoldDB" id="G0V4L8"/>
<dbReference type="PROSITE" id="PS50928">
    <property type="entry name" value="ABC_TM1"/>
    <property type="match status" value="1"/>
</dbReference>
<feature type="domain" description="ABC transmembrane type-1" evidence="6">
    <location>
        <begin position="7"/>
        <end position="203"/>
    </location>
</feature>
<dbReference type="CDD" id="cd06261">
    <property type="entry name" value="TM_PBP2"/>
    <property type="match status" value="1"/>
</dbReference>
<keyword evidence="8" id="KW-1185">Reference proteome</keyword>
<feature type="transmembrane region" description="Helical" evidence="5">
    <location>
        <begin position="6"/>
        <end position="30"/>
    </location>
</feature>
<comment type="subcellular location">
    <subcellularLocation>
        <location evidence="1">Membrane</location>
        <topology evidence="1">Multi-pass membrane protein</topology>
    </subcellularLocation>
</comment>
<organism evidence="7 8">
    <name type="scientific">Caloramator australicus RC3</name>
    <dbReference type="NCBI Taxonomy" id="857293"/>
    <lineage>
        <taxon>Bacteria</taxon>
        <taxon>Bacillati</taxon>
        <taxon>Bacillota</taxon>
        <taxon>Clostridia</taxon>
        <taxon>Eubacteriales</taxon>
        <taxon>Clostridiaceae</taxon>
        <taxon>Caloramator</taxon>
    </lineage>
</organism>
<keyword evidence="3 5" id="KW-1133">Transmembrane helix</keyword>
<dbReference type="NCBIfam" id="NF038017">
    <property type="entry name" value="ABC_perm1"/>
    <property type="match status" value="1"/>
</dbReference>
<dbReference type="GO" id="GO:0016020">
    <property type="term" value="C:membrane"/>
    <property type="evidence" value="ECO:0007669"/>
    <property type="project" value="UniProtKB-SubCell"/>
</dbReference>
<accession>G0V4L8</accession>
<evidence type="ECO:0000259" key="6">
    <source>
        <dbReference type="PROSITE" id="PS50928"/>
    </source>
</evidence>
<evidence type="ECO:0000313" key="7">
    <source>
        <dbReference type="EMBL" id="CCC58058.1"/>
    </source>
</evidence>
<proteinExistence type="predicted"/>
<feature type="transmembrane region" description="Helical" evidence="5">
    <location>
        <begin position="185"/>
        <end position="206"/>
    </location>
</feature>
<evidence type="ECO:0000256" key="2">
    <source>
        <dbReference type="ARBA" id="ARBA00022692"/>
    </source>
</evidence>
<dbReference type="InterPro" id="IPR049783">
    <property type="entry name" value="ABC_perm_TupB-like"/>
</dbReference>
<evidence type="ECO:0000256" key="3">
    <source>
        <dbReference type="ARBA" id="ARBA00022989"/>
    </source>
</evidence>
<evidence type="ECO:0000256" key="5">
    <source>
        <dbReference type="SAM" id="Phobius"/>
    </source>
</evidence>
<dbReference type="eggNOG" id="COG4662">
    <property type="taxonomic scope" value="Bacteria"/>
</dbReference>
<comment type="caution">
    <text evidence="7">The sequence shown here is derived from an EMBL/GenBank/DDBJ whole genome shotgun (WGS) entry which is preliminary data.</text>
</comment>